<dbReference type="Gene3D" id="1.20.1250.20">
    <property type="entry name" value="MFS general substrate transporter like domains"/>
    <property type="match status" value="1"/>
</dbReference>
<feature type="transmembrane region" description="Helical" evidence="7">
    <location>
        <begin position="272"/>
        <end position="293"/>
    </location>
</feature>
<keyword evidence="3" id="KW-0813">Transport</keyword>
<dbReference type="AlphaFoldDB" id="A0A9D2KZ86"/>
<feature type="transmembrane region" description="Helical" evidence="7">
    <location>
        <begin position="329"/>
        <end position="352"/>
    </location>
</feature>
<protein>
    <submittedName>
        <fullName evidence="9">MFS transporter</fullName>
    </submittedName>
</protein>
<sequence length="385" mass="41080">MAALLLLIIYIAFIGLGIPDSLFGAAWPAIYTEFGIPVSRGSLITMLISGGTIISSLLSAELIRRFGTGRITAFSTSLTAAALFGFSCSGNLLLLCLFAVPLGLGAGAIDTALNNYVALHYRASHMNFLHCFYGIGVSLSPLLMSLALSADSWRNGYRTVFWLQAGIAVLTILALPLWKRVSAVSGQEEEAAETVRFSRLLRDSRVRMACLVFIGSCGLEYSCGNWGSTFLVTSRGLEVDAGAGLITLYYVGIAAGRFLSGILSFRLGSRRLVLMGQAVVLAALLLLCLPGLALPGLGLFLVGLGNGPVFPNMLHLTPRIFGKRLSQSVMGVQMAASYVGILLAPALFGVIAQEIGAALFPGWLFLLYLLMMTGSFFTVLKRKEK</sequence>
<evidence type="ECO:0000313" key="10">
    <source>
        <dbReference type="Proteomes" id="UP000886858"/>
    </source>
</evidence>
<dbReference type="PANTHER" id="PTHR23514">
    <property type="entry name" value="BYPASS OF STOP CODON PROTEIN 6"/>
    <property type="match status" value="1"/>
</dbReference>
<feature type="transmembrane region" description="Helical" evidence="7">
    <location>
        <begin position="67"/>
        <end position="86"/>
    </location>
</feature>
<feature type="domain" description="Major facilitator superfamily (MFS) profile" evidence="8">
    <location>
        <begin position="5"/>
        <end position="385"/>
    </location>
</feature>
<dbReference type="GO" id="GO:0022857">
    <property type="term" value="F:transmembrane transporter activity"/>
    <property type="evidence" value="ECO:0007669"/>
    <property type="project" value="InterPro"/>
</dbReference>
<dbReference type="EMBL" id="DWYY01000102">
    <property type="protein sequence ID" value="HJA93327.1"/>
    <property type="molecule type" value="Genomic_DNA"/>
</dbReference>
<gene>
    <name evidence="9" type="ORF">H9717_09495</name>
</gene>
<reference evidence="9" key="2">
    <citation type="submission" date="2021-04" db="EMBL/GenBank/DDBJ databases">
        <authorList>
            <person name="Gilroy R."/>
        </authorList>
    </citation>
    <scope>NUCLEOTIDE SEQUENCE</scope>
    <source>
        <strain evidence="9">CHK179-7159</strain>
    </source>
</reference>
<dbReference type="SUPFAM" id="SSF103473">
    <property type="entry name" value="MFS general substrate transporter"/>
    <property type="match status" value="1"/>
</dbReference>
<keyword evidence="4 7" id="KW-0812">Transmembrane</keyword>
<feature type="transmembrane region" description="Helical" evidence="7">
    <location>
        <begin position="247"/>
        <end position="265"/>
    </location>
</feature>
<keyword evidence="6 7" id="KW-0472">Membrane</keyword>
<name>A0A9D2KZ86_9FIRM</name>
<dbReference type="Proteomes" id="UP000886858">
    <property type="component" value="Unassembled WGS sequence"/>
</dbReference>
<evidence type="ECO:0000256" key="2">
    <source>
        <dbReference type="ARBA" id="ARBA00008335"/>
    </source>
</evidence>
<dbReference type="PANTHER" id="PTHR23514:SF3">
    <property type="entry name" value="BYPASS OF STOP CODON PROTEIN 6"/>
    <property type="match status" value="1"/>
</dbReference>
<feature type="transmembrane region" description="Helical" evidence="7">
    <location>
        <begin position="358"/>
        <end position="380"/>
    </location>
</feature>
<keyword evidence="5 7" id="KW-1133">Transmembrane helix</keyword>
<evidence type="ECO:0000259" key="8">
    <source>
        <dbReference type="PROSITE" id="PS50850"/>
    </source>
</evidence>
<evidence type="ECO:0000256" key="3">
    <source>
        <dbReference type="ARBA" id="ARBA00022448"/>
    </source>
</evidence>
<evidence type="ECO:0000256" key="5">
    <source>
        <dbReference type="ARBA" id="ARBA00022989"/>
    </source>
</evidence>
<dbReference type="GO" id="GO:0005886">
    <property type="term" value="C:plasma membrane"/>
    <property type="evidence" value="ECO:0007669"/>
    <property type="project" value="UniProtKB-SubCell"/>
</dbReference>
<evidence type="ECO:0000256" key="6">
    <source>
        <dbReference type="ARBA" id="ARBA00023136"/>
    </source>
</evidence>
<dbReference type="PROSITE" id="PS50850">
    <property type="entry name" value="MFS"/>
    <property type="match status" value="1"/>
</dbReference>
<evidence type="ECO:0000256" key="1">
    <source>
        <dbReference type="ARBA" id="ARBA00004651"/>
    </source>
</evidence>
<feature type="transmembrane region" description="Helical" evidence="7">
    <location>
        <begin position="206"/>
        <end position="227"/>
    </location>
</feature>
<comment type="similarity">
    <text evidence="2">Belongs to the major facilitator superfamily.</text>
</comment>
<dbReference type="InterPro" id="IPR051788">
    <property type="entry name" value="MFS_Transporter"/>
</dbReference>
<dbReference type="InterPro" id="IPR020846">
    <property type="entry name" value="MFS_dom"/>
</dbReference>
<comment type="caution">
    <text evidence="9">The sequence shown here is derived from an EMBL/GenBank/DDBJ whole genome shotgun (WGS) entry which is preliminary data.</text>
</comment>
<dbReference type="Pfam" id="PF07690">
    <property type="entry name" value="MFS_1"/>
    <property type="match status" value="1"/>
</dbReference>
<evidence type="ECO:0000256" key="4">
    <source>
        <dbReference type="ARBA" id="ARBA00022692"/>
    </source>
</evidence>
<feature type="transmembrane region" description="Helical" evidence="7">
    <location>
        <begin position="128"/>
        <end position="148"/>
    </location>
</feature>
<evidence type="ECO:0000256" key="7">
    <source>
        <dbReference type="SAM" id="Phobius"/>
    </source>
</evidence>
<reference evidence="9" key="1">
    <citation type="journal article" date="2021" name="PeerJ">
        <title>Extensive microbial diversity within the chicken gut microbiome revealed by metagenomics and culture.</title>
        <authorList>
            <person name="Gilroy R."/>
            <person name="Ravi A."/>
            <person name="Getino M."/>
            <person name="Pursley I."/>
            <person name="Horton D.L."/>
            <person name="Alikhan N.F."/>
            <person name="Baker D."/>
            <person name="Gharbi K."/>
            <person name="Hall N."/>
            <person name="Watson M."/>
            <person name="Adriaenssens E.M."/>
            <person name="Foster-Nyarko E."/>
            <person name="Jarju S."/>
            <person name="Secka A."/>
            <person name="Antonio M."/>
            <person name="Oren A."/>
            <person name="Chaudhuri R.R."/>
            <person name="La Ragione R."/>
            <person name="Hildebrand F."/>
            <person name="Pallen M.J."/>
        </authorList>
    </citation>
    <scope>NUCLEOTIDE SEQUENCE</scope>
    <source>
        <strain evidence="9">CHK179-7159</strain>
    </source>
</reference>
<proteinExistence type="inferred from homology"/>
<accession>A0A9D2KZ86</accession>
<evidence type="ECO:0000313" key="9">
    <source>
        <dbReference type="EMBL" id="HJA93327.1"/>
    </source>
</evidence>
<feature type="transmembrane region" description="Helical" evidence="7">
    <location>
        <begin position="160"/>
        <end position="178"/>
    </location>
</feature>
<dbReference type="InterPro" id="IPR011701">
    <property type="entry name" value="MFS"/>
</dbReference>
<comment type="subcellular location">
    <subcellularLocation>
        <location evidence="1">Cell membrane</location>
        <topology evidence="1">Multi-pass membrane protein</topology>
    </subcellularLocation>
</comment>
<dbReference type="InterPro" id="IPR036259">
    <property type="entry name" value="MFS_trans_sf"/>
</dbReference>
<feature type="transmembrane region" description="Helical" evidence="7">
    <location>
        <begin position="41"/>
        <end position="60"/>
    </location>
</feature>
<organism evidence="9 10">
    <name type="scientific">Candidatus Eisenbergiella merdipullorum</name>
    <dbReference type="NCBI Taxonomy" id="2838553"/>
    <lineage>
        <taxon>Bacteria</taxon>
        <taxon>Bacillati</taxon>
        <taxon>Bacillota</taxon>
        <taxon>Clostridia</taxon>
        <taxon>Lachnospirales</taxon>
        <taxon>Lachnospiraceae</taxon>
        <taxon>Eisenbergiella</taxon>
    </lineage>
</organism>
<feature type="transmembrane region" description="Helical" evidence="7">
    <location>
        <begin position="92"/>
        <end position="116"/>
    </location>
</feature>